<dbReference type="Proteomes" id="UP001278500">
    <property type="component" value="Unassembled WGS sequence"/>
</dbReference>
<keyword evidence="2" id="KW-1185">Reference proteome</keyword>
<comment type="caution">
    <text evidence="1">The sequence shown here is derived from an EMBL/GenBank/DDBJ whole genome shotgun (WGS) entry which is preliminary data.</text>
</comment>
<sequence length="124" mass="14187">MVLALALTNFWASSPAAQLHRTFSSGSMEVRMPSLFASHRIFLPINPLRRRNFCENKDFHFRQFFQHKLGQRRVLQPCSSCLSHVFCVQKQKAAGRCFTACTSNRALCAFFCFNTKHGVLDTLV</sequence>
<protein>
    <submittedName>
        <fullName evidence="1">Uncharacterized protein</fullName>
    </submittedName>
</protein>
<dbReference type="RefSeq" id="XP_062682949.1">
    <property type="nucleotide sequence ID" value="XM_062821189.1"/>
</dbReference>
<reference evidence="1" key="2">
    <citation type="submission" date="2023-06" db="EMBL/GenBank/DDBJ databases">
        <authorList>
            <consortium name="Lawrence Berkeley National Laboratory"/>
            <person name="Haridas S."/>
            <person name="Hensen N."/>
            <person name="Bonometti L."/>
            <person name="Westerberg I."/>
            <person name="Brannstrom I.O."/>
            <person name="Guillou S."/>
            <person name="Cros-Aarteil S."/>
            <person name="Calhoun S."/>
            <person name="Kuo A."/>
            <person name="Mondo S."/>
            <person name="Pangilinan J."/>
            <person name="Riley R."/>
            <person name="Labutti K."/>
            <person name="Andreopoulos B."/>
            <person name="Lipzen A."/>
            <person name="Chen C."/>
            <person name="Yanf M."/>
            <person name="Daum C."/>
            <person name="Ng V."/>
            <person name="Clum A."/>
            <person name="Steindorff A."/>
            <person name="Ohm R."/>
            <person name="Martin F."/>
            <person name="Silar P."/>
            <person name="Natvig D."/>
            <person name="Lalanne C."/>
            <person name="Gautier V."/>
            <person name="Ament-Velasquez S.L."/>
            <person name="Kruys A."/>
            <person name="Hutchinson M.I."/>
            <person name="Powell A.J."/>
            <person name="Barry K."/>
            <person name="Miller A.N."/>
            <person name="Grigoriev I.V."/>
            <person name="Debuchy R."/>
            <person name="Gladieux P."/>
            <person name="Thoren M.H."/>
            <person name="Johannesson H."/>
        </authorList>
    </citation>
    <scope>NUCLEOTIDE SEQUENCE</scope>
    <source>
        <strain evidence="1">CBS 560.94</strain>
    </source>
</reference>
<evidence type="ECO:0000313" key="1">
    <source>
        <dbReference type="EMBL" id="KAK3347867.1"/>
    </source>
</evidence>
<proteinExistence type="predicted"/>
<evidence type="ECO:0000313" key="2">
    <source>
        <dbReference type="Proteomes" id="UP001278500"/>
    </source>
</evidence>
<dbReference type="EMBL" id="JAUEPP010000003">
    <property type="protein sequence ID" value="KAK3347867.1"/>
    <property type="molecule type" value="Genomic_DNA"/>
</dbReference>
<accession>A0AAE0JHD5</accession>
<gene>
    <name evidence="1" type="ORF">B0H65DRAFT_157921</name>
</gene>
<reference evidence="1" key="1">
    <citation type="journal article" date="2023" name="Mol. Phylogenet. Evol.">
        <title>Genome-scale phylogeny and comparative genomics of the fungal order Sordariales.</title>
        <authorList>
            <person name="Hensen N."/>
            <person name="Bonometti L."/>
            <person name="Westerberg I."/>
            <person name="Brannstrom I.O."/>
            <person name="Guillou S."/>
            <person name="Cros-Aarteil S."/>
            <person name="Calhoun S."/>
            <person name="Haridas S."/>
            <person name="Kuo A."/>
            <person name="Mondo S."/>
            <person name="Pangilinan J."/>
            <person name="Riley R."/>
            <person name="LaButti K."/>
            <person name="Andreopoulos B."/>
            <person name="Lipzen A."/>
            <person name="Chen C."/>
            <person name="Yan M."/>
            <person name="Daum C."/>
            <person name="Ng V."/>
            <person name="Clum A."/>
            <person name="Steindorff A."/>
            <person name="Ohm R.A."/>
            <person name="Martin F."/>
            <person name="Silar P."/>
            <person name="Natvig D.O."/>
            <person name="Lalanne C."/>
            <person name="Gautier V."/>
            <person name="Ament-Velasquez S.L."/>
            <person name="Kruys A."/>
            <person name="Hutchinson M.I."/>
            <person name="Powell A.J."/>
            <person name="Barry K."/>
            <person name="Miller A.N."/>
            <person name="Grigoriev I.V."/>
            <person name="Debuchy R."/>
            <person name="Gladieux P."/>
            <person name="Hiltunen Thoren M."/>
            <person name="Johannesson H."/>
        </authorList>
    </citation>
    <scope>NUCLEOTIDE SEQUENCE</scope>
    <source>
        <strain evidence="1">CBS 560.94</strain>
    </source>
</reference>
<dbReference type="GeneID" id="87858343"/>
<organism evidence="1 2">
    <name type="scientific">Neurospora tetraspora</name>
    <dbReference type="NCBI Taxonomy" id="94610"/>
    <lineage>
        <taxon>Eukaryota</taxon>
        <taxon>Fungi</taxon>
        <taxon>Dikarya</taxon>
        <taxon>Ascomycota</taxon>
        <taxon>Pezizomycotina</taxon>
        <taxon>Sordariomycetes</taxon>
        <taxon>Sordariomycetidae</taxon>
        <taxon>Sordariales</taxon>
        <taxon>Sordariaceae</taxon>
        <taxon>Neurospora</taxon>
    </lineage>
</organism>
<dbReference type="AlphaFoldDB" id="A0AAE0JHD5"/>
<name>A0AAE0JHD5_9PEZI</name>